<dbReference type="PROSITE" id="PS51257">
    <property type="entry name" value="PROKAR_LIPOPROTEIN"/>
    <property type="match status" value="1"/>
</dbReference>
<feature type="signal peptide" evidence="2">
    <location>
        <begin position="1"/>
        <end position="30"/>
    </location>
</feature>
<dbReference type="Gene3D" id="1.20.1600.10">
    <property type="entry name" value="Outer membrane efflux proteins (OEP)"/>
    <property type="match status" value="1"/>
</dbReference>
<keyword evidence="2" id="KW-0732">Signal</keyword>
<name>A0A2K4MN36_9NEIS</name>
<dbReference type="NCBIfam" id="TIGR01845">
    <property type="entry name" value="outer_NodT"/>
    <property type="match status" value="1"/>
</dbReference>
<keyword evidence="2" id="KW-0472">Membrane</keyword>
<protein>
    <submittedName>
        <fullName evidence="3">RND transporter</fullName>
    </submittedName>
</protein>
<comment type="similarity">
    <text evidence="1 2">Belongs to the outer membrane factor (OMF) (TC 1.B.17) family.</text>
</comment>
<dbReference type="Pfam" id="PF02321">
    <property type="entry name" value="OEP"/>
    <property type="match status" value="2"/>
</dbReference>
<dbReference type="EMBL" id="PPTF01000060">
    <property type="protein sequence ID" value="POA98175.1"/>
    <property type="molecule type" value="Genomic_DNA"/>
</dbReference>
<reference evidence="3 4" key="1">
    <citation type="submission" date="2018-01" db="EMBL/GenBank/DDBJ databases">
        <title>Genomic Sequence of Chromobacterium MWU13-2610 from wild cranberry bogs within the Cape Cod National Seashore.</title>
        <authorList>
            <person name="O'Hara-Hanley K."/>
            <person name="Soby S."/>
            <person name="Harrison A."/>
        </authorList>
    </citation>
    <scope>NUCLEOTIDE SEQUENCE [LARGE SCALE GENOMIC DNA]</scope>
    <source>
        <strain evidence="3 4">MWU13-2610</strain>
    </source>
</reference>
<dbReference type="AlphaFoldDB" id="A0A2K4MN36"/>
<accession>A0A2K4MN36</accession>
<comment type="caution">
    <text evidence="3">The sequence shown here is derived from an EMBL/GenBank/DDBJ whole genome shotgun (WGS) entry which is preliminary data.</text>
</comment>
<dbReference type="InterPro" id="IPR010131">
    <property type="entry name" value="MdtP/NodT-like"/>
</dbReference>
<evidence type="ECO:0000313" key="3">
    <source>
        <dbReference type="EMBL" id="POA98175.1"/>
    </source>
</evidence>
<gene>
    <name evidence="3" type="ORF">C2134_12005</name>
</gene>
<keyword evidence="2" id="KW-0449">Lipoprotein</keyword>
<dbReference type="GO" id="GO:0005886">
    <property type="term" value="C:plasma membrane"/>
    <property type="evidence" value="ECO:0007669"/>
    <property type="project" value="UniProtKB-SubCell"/>
</dbReference>
<comment type="subcellular location">
    <subcellularLocation>
        <location evidence="2">Cell membrane</location>
        <topology evidence="2">Lipid-anchor</topology>
    </subcellularLocation>
</comment>
<keyword evidence="2" id="KW-1134">Transmembrane beta strand</keyword>
<dbReference type="PANTHER" id="PTHR30203:SF33">
    <property type="entry name" value="BLR4455 PROTEIN"/>
    <property type="match status" value="1"/>
</dbReference>
<dbReference type="Proteomes" id="UP000236416">
    <property type="component" value="Unassembled WGS sequence"/>
</dbReference>
<dbReference type="PANTHER" id="PTHR30203">
    <property type="entry name" value="OUTER MEMBRANE CATION EFFLUX PROTEIN"/>
    <property type="match status" value="1"/>
</dbReference>
<evidence type="ECO:0000313" key="4">
    <source>
        <dbReference type="Proteomes" id="UP000236416"/>
    </source>
</evidence>
<keyword evidence="4" id="KW-1185">Reference proteome</keyword>
<keyword evidence="2" id="KW-0812">Transmembrane</keyword>
<organism evidence="3 4">
    <name type="scientific">Chromobacterium sinusclupearum</name>
    <dbReference type="NCBI Taxonomy" id="2077146"/>
    <lineage>
        <taxon>Bacteria</taxon>
        <taxon>Pseudomonadati</taxon>
        <taxon>Pseudomonadota</taxon>
        <taxon>Betaproteobacteria</taxon>
        <taxon>Neisseriales</taxon>
        <taxon>Chromobacteriaceae</taxon>
        <taxon>Chromobacterium</taxon>
    </lineage>
</organism>
<feature type="chain" id="PRO_5014209796" evidence="2">
    <location>
        <begin position="31"/>
        <end position="468"/>
    </location>
</feature>
<dbReference type="SUPFAM" id="SSF56954">
    <property type="entry name" value="Outer membrane efflux proteins (OEP)"/>
    <property type="match status" value="1"/>
</dbReference>
<sequence>MIAMHKTTTPLKSGLIAAAAALALAGCAVGPDYVKPKLDIPASFKEDGRWKTAEPQDAMPRGDWWAVFQDATLSQLMDTLNRQSPTIAQAEAQYREAQAALRQAQAGLFPSLSANASKSHGVATPGAGAGATSGYNLGLSASWEIDLWGAVRREVEAGKAKQQASEAQLAAIRLSSQTQLATAYLQLVVTDMQLANLRQSEKLLADTLQLTRNQYAAGIVGDDVVASAESQWKTAQAAVVDKRLTRAQLEHAIAAQLGQAPASFALPPASQQPHLPQIPAGLPSTLLERRPDVAAAERNMAAANAQIGIAKAAFFPTLTLGASGGYRGSTFADWVTLPNRIWSVGPSLALTLFDAGLRSAQTDQAIAGYDASVANYRQTVLAALQGVEDNLSAQSLLKEEADMQRAAVAAAKRAETIAQNQYQAGTVAYLNVLSAQNARIAAENNLWTVINRQYTGSVALIAALGGHW</sequence>
<evidence type="ECO:0000256" key="2">
    <source>
        <dbReference type="RuleBase" id="RU362097"/>
    </source>
</evidence>
<dbReference type="GO" id="GO:0015562">
    <property type="term" value="F:efflux transmembrane transporter activity"/>
    <property type="evidence" value="ECO:0007669"/>
    <property type="project" value="InterPro"/>
</dbReference>
<evidence type="ECO:0000256" key="1">
    <source>
        <dbReference type="ARBA" id="ARBA00007613"/>
    </source>
</evidence>
<keyword evidence="2" id="KW-0564">Palmitate</keyword>
<proteinExistence type="inferred from homology"/>
<dbReference type="Gene3D" id="2.20.200.10">
    <property type="entry name" value="Outer membrane efflux proteins (OEP)"/>
    <property type="match status" value="1"/>
</dbReference>
<dbReference type="InterPro" id="IPR003423">
    <property type="entry name" value="OMP_efflux"/>
</dbReference>